<feature type="domain" description="ABC transmembrane type-1" evidence="10">
    <location>
        <begin position="62"/>
        <end position="342"/>
    </location>
</feature>
<feature type="transmembrane region" description="Helical" evidence="8">
    <location>
        <begin position="52"/>
        <end position="81"/>
    </location>
</feature>
<dbReference type="InterPro" id="IPR003593">
    <property type="entry name" value="AAA+_ATPase"/>
</dbReference>
<dbReference type="Gene3D" id="3.40.50.300">
    <property type="entry name" value="P-loop containing nucleotide triphosphate hydrolases"/>
    <property type="match status" value="1"/>
</dbReference>
<dbReference type="Pfam" id="PF00664">
    <property type="entry name" value="ABC_membrane"/>
    <property type="match status" value="1"/>
</dbReference>
<dbReference type="CDD" id="cd07346">
    <property type="entry name" value="ABC_6TM_exporters"/>
    <property type="match status" value="1"/>
</dbReference>
<evidence type="ECO:0000256" key="2">
    <source>
        <dbReference type="ARBA" id="ARBA00022692"/>
    </source>
</evidence>
<keyword evidence="2 8" id="KW-0812">Transmembrane</keyword>
<dbReference type="RefSeq" id="WP_252446161.1">
    <property type="nucleotide sequence ID" value="NZ_JAGSOV010000087.1"/>
</dbReference>
<dbReference type="SUPFAM" id="SSF90123">
    <property type="entry name" value="ABC transporter transmembrane region"/>
    <property type="match status" value="1"/>
</dbReference>
<dbReference type="PANTHER" id="PTHR24221:SF654">
    <property type="entry name" value="ATP-BINDING CASSETTE SUB-FAMILY B MEMBER 6"/>
    <property type="match status" value="1"/>
</dbReference>
<dbReference type="PROSITE" id="PS00211">
    <property type="entry name" value="ABC_TRANSPORTER_1"/>
    <property type="match status" value="1"/>
</dbReference>
<keyword evidence="12" id="KW-1185">Reference proteome</keyword>
<organism evidence="11 12">
    <name type="scientific">Pseudonocardia humida</name>
    <dbReference type="NCBI Taxonomy" id="2800819"/>
    <lineage>
        <taxon>Bacteria</taxon>
        <taxon>Bacillati</taxon>
        <taxon>Actinomycetota</taxon>
        <taxon>Actinomycetes</taxon>
        <taxon>Pseudonocardiales</taxon>
        <taxon>Pseudonocardiaceae</taxon>
        <taxon>Pseudonocardia</taxon>
    </lineage>
</organism>
<evidence type="ECO:0000256" key="7">
    <source>
        <dbReference type="SAM" id="MobiDB-lite"/>
    </source>
</evidence>
<gene>
    <name evidence="11" type="ORF">KDL28_36785</name>
</gene>
<protein>
    <submittedName>
        <fullName evidence="11">ABC transporter ATP-binding protein</fullName>
    </submittedName>
</protein>
<dbReference type="InterPro" id="IPR036640">
    <property type="entry name" value="ABC1_TM_sf"/>
</dbReference>
<dbReference type="Gene3D" id="1.20.1560.10">
    <property type="entry name" value="ABC transporter type 1, transmembrane domain"/>
    <property type="match status" value="1"/>
</dbReference>
<dbReference type="InterPro" id="IPR039421">
    <property type="entry name" value="Type_1_exporter"/>
</dbReference>
<dbReference type="PROSITE" id="PS50893">
    <property type="entry name" value="ABC_TRANSPORTER_2"/>
    <property type="match status" value="1"/>
</dbReference>
<dbReference type="Proteomes" id="UP001165283">
    <property type="component" value="Unassembled WGS sequence"/>
</dbReference>
<feature type="transmembrane region" description="Helical" evidence="8">
    <location>
        <begin position="93"/>
        <end position="112"/>
    </location>
</feature>
<evidence type="ECO:0000256" key="4">
    <source>
        <dbReference type="ARBA" id="ARBA00022840"/>
    </source>
</evidence>
<evidence type="ECO:0000259" key="9">
    <source>
        <dbReference type="PROSITE" id="PS50893"/>
    </source>
</evidence>
<dbReference type="InterPro" id="IPR003439">
    <property type="entry name" value="ABC_transporter-like_ATP-bd"/>
</dbReference>
<reference evidence="11" key="1">
    <citation type="submission" date="2021-04" db="EMBL/GenBank/DDBJ databases">
        <title>Pseudonocardia sp. nov., isolated from sandy soil of mangrove forest.</title>
        <authorList>
            <person name="Zan Z."/>
            <person name="Huang R."/>
            <person name="Liu W."/>
        </authorList>
    </citation>
    <scope>NUCLEOTIDE SEQUENCE</scope>
    <source>
        <strain evidence="11">S2-4</strain>
    </source>
</reference>
<comment type="caution">
    <text evidence="11">The sequence shown here is derived from an EMBL/GenBank/DDBJ whole genome shotgun (WGS) entry which is preliminary data.</text>
</comment>
<feature type="region of interest" description="Disordered" evidence="7">
    <location>
        <begin position="1"/>
        <end position="32"/>
    </location>
</feature>
<dbReference type="InterPro" id="IPR011527">
    <property type="entry name" value="ABC1_TM_dom"/>
</dbReference>
<evidence type="ECO:0000256" key="8">
    <source>
        <dbReference type="SAM" id="Phobius"/>
    </source>
</evidence>
<evidence type="ECO:0000313" key="12">
    <source>
        <dbReference type="Proteomes" id="UP001165283"/>
    </source>
</evidence>
<dbReference type="InterPro" id="IPR017871">
    <property type="entry name" value="ABC_transporter-like_CS"/>
</dbReference>
<dbReference type="SMART" id="SM00382">
    <property type="entry name" value="AAA"/>
    <property type="match status" value="1"/>
</dbReference>
<evidence type="ECO:0000256" key="3">
    <source>
        <dbReference type="ARBA" id="ARBA00022741"/>
    </source>
</evidence>
<feature type="transmembrane region" description="Helical" evidence="8">
    <location>
        <begin position="196"/>
        <end position="216"/>
    </location>
</feature>
<dbReference type="PROSITE" id="PS50929">
    <property type="entry name" value="ABC_TM1F"/>
    <property type="match status" value="1"/>
</dbReference>
<feature type="domain" description="ABC transporter" evidence="9">
    <location>
        <begin position="376"/>
        <end position="611"/>
    </location>
</feature>
<feature type="transmembrane region" description="Helical" evidence="8">
    <location>
        <begin position="168"/>
        <end position="190"/>
    </location>
</feature>
<evidence type="ECO:0000313" key="11">
    <source>
        <dbReference type="EMBL" id="MCO1660621.1"/>
    </source>
</evidence>
<accession>A0ABT1ACJ4</accession>
<evidence type="ECO:0000256" key="6">
    <source>
        <dbReference type="ARBA" id="ARBA00023136"/>
    </source>
</evidence>
<dbReference type="EMBL" id="JAGSOV010000087">
    <property type="protein sequence ID" value="MCO1660621.1"/>
    <property type="molecule type" value="Genomic_DNA"/>
</dbReference>
<evidence type="ECO:0000256" key="1">
    <source>
        <dbReference type="ARBA" id="ARBA00004651"/>
    </source>
</evidence>
<keyword evidence="6 8" id="KW-0472">Membrane</keyword>
<feature type="compositionally biased region" description="Low complexity" evidence="7">
    <location>
        <begin position="1"/>
        <end position="21"/>
    </location>
</feature>
<proteinExistence type="predicted"/>
<feature type="transmembrane region" description="Helical" evidence="8">
    <location>
        <begin position="285"/>
        <end position="306"/>
    </location>
</feature>
<dbReference type="PANTHER" id="PTHR24221">
    <property type="entry name" value="ATP-BINDING CASSETTE SUB-FAMILY B"/>
    <property type="match status" value="1"/>
</dbReference>
<evidence type="ECO:0000256" key="5">
    <source>
        <dbReference type="ARBA" id="ARBA00022989"/>
    </source>
</evidence>
<sequence>MTTAVTDTAAATPPASEKTTPITPPTSPPRRRAPAVRLALRSYFREMLRYRLLGATAILAPALGAICLNYVPPLIVAALVGRLTTGEVLTRELAVPYVVGFVSVMLAGQALWRLGIHCLNRVDARGIERLYVDGMDALLAKDASFFHENFAGSLTKRVLSFASRFEDFVDIISFQILGQLLPLAFAGVVLWQYDPWLVPVLFGMVVLTAVVVTPLIRRRQALVDEREEAWAKLSGHVADVLSNMDAVRAYAAELREAAEHRRRVAESRRLTLISWDYHNLRIDTLVTPLSVLASGIGLVLALVVAARPGGPGVAAVLVVVAYFAQATHVLFEFNQIYRGLERSVTEAAQFTELLLDDPTVLDPESPEPVVAEGVDVRLDGVRFTHGGQGEPLFDGLDLSIAHGERVGLVGRSGGGKTTIIRLLLRLMDVDSGRILVGGQDISRMSQADLRGLIAYVPQDPVMFHRTLRENIAFGRPDATEDQIRAAAGAAHVLEFVDALPQGFETLVGERGVKLSGGQRQRVAIARAILRDAPILLLDEATSALDSQSEAHIQQALWTLMEGRTAIAVAHRLSTVAGMDRLVVLDRGRVAEQGTHAELLAAGGGYADLWRRQSGGFLTE</sequence>
<feature type="transmembrane region" description="Helical" evidence="8">
    <location>
        <begin position="312"/>
        <end position="333"/>
    </location>
</feature>
<dbReference type="SUPFAM" id="SSF52540">
    <property type="entry name" value="P-loop containing nucleoside triphosphate hydrolases"/>
    <property type="match status" value="1"/>
</dbReference>
<name>A0ABT1ACJ4_9PSEU</name>
<dbReference type="Pfam" id="PF00005">
    <property type="entry name" value="ABC_tran"/>
    <property type="match status" value="1"/>
</dbReference>
<keyword evidence="3" id="KW-0547">Nucleotide-binding</keyword>
<evidence type="ECO:0000259" key="10">
    <source>
        <dbReference type="PROSITE" id="PS50929"/>
    </source>
</evidence>
<keyword evidence="5 8" id="KW-1133">Transmembrane helix</keyword>
<dbReference type="InterPro" id="IPR027417">
    <property type="entry name" value="P-loop_NTPase"/>
</dbReference>
<keyword evidence="4 11" id="KW-0067">ATP-binding</keyword>
<dbReference type="GO" id="GO:0005524">
    <property type="term" value="F:ATP binding"/>
    <property type="evidence" value="ECO:0007669"/>
    <property type="project" value="UniProtKB-KW"/>
</dbReference>
<comment type="subcellular location">
    <subcellularLocation>
        <location evidence="1">Cell membrane</location>
        <topology evidence="1">Multi-pass membrane protein</topology>
    </subcellularLocation>
</comment>